<comment type="subcellular location">
    <subcellularLocation>
        <location evidence="1">Cell inner membrane</location>
        <topology evidence="1">Multi-pass membrane protein</topology>
    </subcellularLocation>
</comment>
<gene>
    <name evidence="10" type="ORF">HERIO_642</name>
</gene>
<dbReference type="InterPro" id="IPR024989">
    <property type="entry name" value="MFS_assoc_dom"/>
</dbReference>
<protein>
    <recommendedName>
        <fullName evidence="9">Major facilitator superfamily associated domain-containing protein</fullName>
    </recommendedName>
</protein>
<evidence type="ECO:0000313" key="10">
    <source>
        <dbReference type="EMBL" id="ORD97514.1"/>
    </source>
</evidence>
<feature type="domain" description="Major facilitator superfamily associated" evidence="9">
    <location>
        <begin position="53"/>
        <end position="389"/>
    </location>
</feature>
<keyword evidence="2" id="KW-0813">Transport</keyword>
<feature type="transmembrane region" description="Helical" evidence="8">
    <location>
        <begin position="220"/>
        <end position="237"/>
    </location>
</feature>
<reference evidence="10 11" key="1">
    <citation type="journal article" date="2017" name="Environ. Microbiol.">
        <title>Decay of the glycolytic pathway and adaptation to intranuclear parasitism within Enterocytozoonidae microsporidia.</title>
        <authorList>
            <person name="Wiredu Boakye D."/>
            <person name="Jaroenlak P."/>
            <person name="Prachumwat A."/>
            <person name="Williams T.A."/>
            <person name="Bateman K.S."/>
            <person name="Itsathitphaisarn O."/>
            <person name="Sritunyalucksana K."/>
            <person name="Paszkiewicz K.H."/>
            <person name="Moore K.A."/>
            <person name="Stentiford G.D."/>
            <person name="Williams B.A."/>
        </authorList>
    </citation>
    <scope>NUCLEOTIDE SEQUENCE [LARGE SCALE GENOMIC DNA]</scope>
    <source>
        <strain evidence="10 11">GB1</strain>
    </source>
</reference>
<keyword evidence="11" id="KW-1185">Reference proteome</keyword>
<feature type="transmembrane region" description="Helical" evidence="8">
    <location>
        <begin position="81"/>
        <end position="114"/>
    </location>
</feature>
<feature type="transmembrane region" description="Helical" evidence="8">
    <location>
        <begin position="275"/>
        <end position="294"/>
    </location>
</feature>
<dbReference type="Proteomes" id="UP000192356">
    <property type="component" value="Unassembled WGS sequence"/>
</dbReference>
<evidence type="ECO:0000256" key="6">
    <source>
        <dbReference type="ARBA" id="ARBA00022989"/>
    </source>
</evidence>
<accession>A0A1X0QCX0</accession>
<dbReference type="PANTHER" id="PTHR23522:SF10">
    <property type="entry name" value="3-PHENYLPROPIONIC ACID TRANSPORTER-RELATED"/>
    <property type="match status" value="1"/>
</dbReference>
<feature type="transmembrane region" description="Helical" evidence="8">
    <location>
        <begin position="343"/>
        <end position="360"/>
    </location>
</feature>
<feature type="transmembrane region" description="Helical" evidence="8">
    <location>
        <begin position="178"/>
        <end position="196"/>
    </location>
</feature>
<feature type="transmembrane region" description="Helical" evidence="8">
    <location>
        <begin position="51"/>
        <end position="69"/>
    </location>
</feature>
<keyword evidence="5 8" id="KW-0812">Transmembrane</keyword>
<evidence type="ECO:0000256" key="1">
    <source>
        <dbReference type="ARBA" id="ARBA00004429"/>
    </source>
</evidence>
<keyword evidence="3" id="KW-1003">Cell membrane</keyword>
<evidence type="ECO:0000256" key="8">
    <source>
        <dbReference type="SAM" id="Phobius"/>
    </source>
</evidence>
<dbReference type="EMBL" id="LVKB01000020">
    <property type="protein sequence ID" value="ORD97514.1"/>
    <property type="molecule type" value="Genomic_DNA"/>
</dbReference>
<dbReference type="AlphaFoldDB" id="A0A1X0QCX0"/>
<dbReference type="VEuPathDB" id="MicrosporidiaDB:HERIO_642"/>
<dbReference type="Pfam" id="PF12832">
    <property type="entry name" value="MFS_1_like"/>
    <property type="match status" value="1"/>
</dbReference>
<evidence type="ECO:0000256" key="2">
    <source>
        <dbReference type="ARBA" id="ARBA00022448"/>
    </source>
</evidence>
<dbReference type="PANTHER" id="PTHR23522">
    <property type="entry name" value="BLL5896 PROTEIN"/>
    <property type="match status" value="1"/>
</dbReference>
<evidence type="ECO:0000256" key="4">
    <source>
        <dbReference type="ARBA" id="ARBA00022519"/>
    </source>
</evidence>
<proteinExistence type="predicted"/>
<feature type="transmembrane region" description="Helical" evidence="8">
    <location>
        <begin position="146"/>
        <end position="166"/>
    </location>
</feature>
<organism evidence="10 11">
    <name type="scientific">Hepatospora eriocheir</name>
    <dbReference type="NCBI Taxonomy" id="1081669"/>
    <lineage>
        <taxon>Eukaryota</taxon>
        <taxon>Fungi</taxon>
        <taxon>Fungi incertae sedis</taxon>
        <taxon>Microsporidia</taxon>
        <taxon>Hepatosporidae</taxon>
        <taxon>Hepatospora</taxon>
    </lineage>
</organism>
<comment type="caution">
    <text evidence="10">The sequence shown here is derived from an EMBL/GenBank/DDBJ whole genome shotgun (WGS) entry which is preliminary data.</text>
</comment>
<dbReference type="InterPro" id="IPR036259">
    <property type="entry name" value="MFS_trans_sf"/>
</dbReference>
<keyword evidence="4" id="KW-0997">Cell inner membrane</keyword>
<keyword evidence="6 8" id="KW-1133">Transmembrane helix</keyword>
<feature type="transmembrane region" description="Helical" evidence="8">
    <location>
        <begin position="300"/>
        <end position="322"/>
    </location>
</feature>
<dbReference type="GO" id="GO:0005886">
    <property type="term" value="C:plasma membrane"/>
    <property type="evidence" value="ECO:0007669"/>
    <property type="project" value="UniProtKB-SubCell"/>
</dbReference>
<name>A0A1X0QCX0_9MICR</name>
<evidence type="ECO:0000259" key="9">
    <source>
        <dbReference type="Pfam" id="PF12832"/>
    </source>
</evidence>
<evidence type="ECO:0000313" key="11">
    <source>
        <dbReference type="Proteomes" id="UP000192356"/>
    </source>
</evidence>
<evidence type="ECO:0000256" key="3">
    <source>
        <dbReference type="ARBA" id="ARBA00022475"/>
    </source>
</evidence>
<evidence type="ECO:0000256" key="7">
    <source>
        <dbReference type="ARBA" id="ARBA00023136"/>
    </source>
</evidence>
<evidence type="ECO:0000256" key="5">
    <source>
        <dbReference type="ARBA" id="ARBA00022692"/>
    </source>
</evidence>
<dbReference type="Gene3D" id="1.20.1250.20">
    <property type="entry name" value="MFS general substrate transporter like domains"/>
    <property type="match status" value="2"/>
</dbReference>
<feature type="transmembrane region" description="Helical" evidence="8">
    <location>
        <begin position="372"/>
        <end position="393"/>
    </location>
</feature>
<dbReference type="OrthoDB" id="515887at2759"/>
<dbReference type="SUPFAM" id="SSF103473">
    <property type="entry name" value="MFS general substrate transporter"/>
    <property type="match status" value="1"/>
</dbReference>
<dbReference type="VEuPathDB" id="MicrosporidiaDB:A0H76_2833"/>
<feature type="transmembrane region" description="Helical" evidence="8">
    <location>
        <begin position="414"/>
        <end position="435"/>
    </location>
</feature>
<sequence length="492" mass="57102">MNIFNKLEKTYFIIPKMMQLIINLQYYTLHQIKFLFATKFFEISIGEYGEYNAYIVCMTFFTNVVFGSYSDRTGKHKKMLMLLICTTVVLFCGFFVIPPYALYFWGLMFVYQVFNMPKQPLNDKLILDYLKESIGGTLEGYGKHRAFGTVAYLFATYLAEALVKSYDKGKEVFHWHNLIYYTVFFAILSNLLLYFLNIPESPKYRGRTTGFVELLKNKEYAFFLFILFLNAVTRNAMTSYFSNFYISIIQVKPYDIPKNTPLILKKVISIFNNNYVSTITMAGTFFEIITMYYSQSIIRMFGYFKPLLVAQLISVLRVYLYYRVDKRMKHGYAYTCAVELLKGFYFGITQIAGFAIAVKLTPPNLMATSQMMYQGTFLALGAIASGTIFGRLFDGHLKNPEAKFDQKLESFKNLFLLTIYISIATILIYIVKYGFIDKILFSREKEEEKLSIYLENVPDSSDIEIDTDDTINEIDGIQIDKTITEDNDIIKA</sequence>
<keyword evidence="7 8" id="KW-0472">Membrane</keyword>